<dbReference type="AlphaFoldDB" id="A0A6C0CGA8"/>
<protein>
    <recommendedName>
        <fullName evidence="1">Minor capsid protein P8 central region domain-containing protein</fullName>
    </recommendedName>
</protein>
<name>A0A6C0CGA8_9ZZZZ</name>
<organism evidence="2">
    <name type="scientific">viral metagenome</name>
    <dbReference type="NCBI Taxonomy" id="1070528"/>
    <lineage>
        <taxon>unclassified sequences</taxon>
        <taxon>metagenomes</taxon>
        <taxon>organismal metagenomes</taxon>
    </lineage>
</organism>
<feature type="domain" description="Minor capsid protein P8 central region" evidence="1">
    <location>
        <begin position="51"/>
        <end position="172"/>
    </location>
</feature>
<evidence type="ECO:0000259" key="1">
    <source>
        <dbReference type="Pfam" id="PF19065"/>
    </source>
</evidence>
<dbReference type="Pfam" id="PF19065">
    <property type="entry name" value="P8_CR"/>
    <property type="match status" value="1"/>
</dbReference>
<sequence length="175" mass="20566">MSDYENVNYDNDIFIPNNIINGRVDIINNKQIPRKQNMISTENNNNSVSRNITSTNISTIFFSKDNIKHLQKRIIHEVYNQSDEKFIISNQSEQELLVIMRSYYLQYCKNMPNNIDNQKQELNKMVIDWAVAEILTNIRQYMNYKKSVSALPMPLERAQLPSQKGTKNLELKSFI</sequence>
<evidence type="ECO:0000313" key="2">
    <source>
        <dbReference type="EMBL" id="QHT02880.1"/>
    </source>
</evidence>
<reference evidence="2" key="1">
    <citation type="journal article" date="2020" name="Nature">
        <title>Giant virus diversity and host interactions through global metagenomics.</title>
        <authorList>
            <person name="Schulz F."/>
            <person name="Roux S."/>
            <person name="Paez-Espino D."/>
            <person name="Jungbluth S."/>
            <person name="Walsh D.A."/>
            <person name="Denef V.J."/>
            <person name="McMahon K.D."/>
            <person name="Konstantinidis K.T."/>
            <person name="Eloe-Fadrosh E.A."/>
            <person name="Kyrpides N.C."/>
            <person name="Woyke T."/>
        </authorList>
    </citation>
    <scope>NUCLEOTIDE SEQUENCE</scope>
    <source>
        <strain evidence="2">GVMAG-M-3300020727-4</strain>
    </source>
</reference>
<dbReference type="EMBL" id="MN739403">
    <property type="protein sequence ID" value="QHT02880.1"/>
    <property type="molecule type" value="Genomic_DNA"/>
</dbReference>
<proteinExistence type="predicted"/>
<dbReference type="InterPro" id="IPR043916">
    <property type="entry name" value="P8_CR"/>
</dbReference>
<accession>A0A6C0CGA8</accession>